<evidence type="ECO:0000313" key="4">
    <source>
        <dbReference type="Proteomes" id="UP000219602"/>
    </source>
</evidence>
<keyword evidence="2" id="KW-0732">Signal</keyword>
<protein>
    <submittedName>
        <fullName evidence="3">Uncharacterized protein</fullName>
    </submittedName>
</protein>
<sequence length="169" mass="18351">MRSALLLSPLSCAFFHAIHAFEFTGPDSAQKLDVTQPITIEWDANNGPLSERKAHALDLWFYALTSDDSSRLGWELDTDLPLSAGLYKWNPDTVVKSLKDKDVSISPDAVHAFEARLLDNSGSKLSTVESDKYAAEGFDFIRNSAGKGAQAGFYTAAVALSIAGLVLLR</sequence>
<feature type="chain" id="PRO_5013924393" evidence="2">
    <location>
        <begin position="21"/>
        <end position="169"/>
    </location>
</feature>
<dbReference type="EMBL" id="MABQ02000007">
    <property type="protein sequence ID" value="PCD31443.1"/>
    <property type="molecule type" value="Genomic_DNA"/>
</dbReference>
<dbReference type="AlphaFoldDB" id="A0A2H3H102"/>
<evidence type="ECO:0000256" key="2">
    <source>
        <dbReference type="SAM" id="SignalP"/>
    </source>
</evidence>
<proteinExistence type="predicted"/>
<name>A0A2H3H102_FUSOX</name>
<gene>
    <name evidence="3" type="ORF">AU210_011096</name>
</gene>
<keyword evidence="1" id="KW-1133">Transmembrane helix</keyword>
<evidence type="ECO:0000256" key="1">
    <source>
        <dbReference type="SAM" id="Phobius"/>
    </source>
</evidence>
<feature type="transmembrane region" description="Helical" evidence="1">
    <location>
        <begin position="151"/>
        <end position="168"/>
    </location>
</feature>
<keyword evidence="1" id="KW-0472">Membrane</keyword>
<dbReference type="Proteomes" id="UP000219602">
    <property type="component" value="Chromosome 9"/>
</dbReference>
<feature type="signal peptide" evidence="2">
    <location>
        <begin position="1"/>
        <end position="20"/>
    </location>
</feature>
<organism evidence="3 4">
    <name type="scientific">Fusarium oxysporum f. sp. radicis-cucumerinum</name>
    <dbReference type="NCBI Taxonomy" id="327505"/>
    <lineage>
        <taxon>Eukaryota</taxon>
        <taxon>Fungi</taxon>
        <taxon>Dikarya</taxon>
        <taxon>Ascomycota</taxon>
        <taxon>Pezizomycotina</taxon>
        <taxon>Sordariomycetes</taxon>
        <taxon>Hypocreomycetidae</taxon>
        <taxon>Hypocreales</taxon>
        <taxon>Nectriaceae</taxon>
        <taxon>Fusarium</taxon>
        <taxon>Fusarium oxysporum species complex</taxon>
    </lineage>
</organism>
<reference evidence="3 4" key="2">
    <citation type="journal article" date="2017" name="Sci. Rep.">
        <title>A mobile pathogenicity chromosome in Fusarium oxysporum for infection of multiple cucurbit species.</title>
        <authorList>
            <person name="van Dam P."/>
            <person name="Fokkens L."/>
            <person name="Ayukawa Y."/>
            <person name="van der Gragt M."/>
            <person name="Ter Horst A."/>
            <person name="Brankovics B."/>
            <person name="Houterman P.M."/>
            <person name="Arie T."/>
            <person name="Rep M."/>
        </authorList>
    </citation>
    <scope>NUCLEOTIDE SEQUENCE [LARGE SCALE GENOMIC DNA]</scope>
    <source>
        <strain evidence="3 4">Forc016</strain>
    </source>
</reference>
<reference evidence="3 4" key="1">
    <citation type="journal article" date="2016" name="Environ. Microbiol.">
        <title>Effector profiles distinguish formae speciales of Fusarium oxysporum.</title>
        <authorList>
            <person name="van Dam P."/>
            <person name="Fokkens L."/>
            <person name="Schmidt S.M."/>
            <person name="Linmans J.H."/>
            <person name="Kistler H.C."/>
            <person name="Ma L.J."/>
            <person name="Rep M."/>
        </authorList>
    </citation>
    <scope>NUCLEOTIDE SEQUENCE [LARGE SCALE GENOMIC DNA]</scope>
    <source>
        <strain evidence="3 4">Forc016</strain>
    </source>
</reference>
<keyword evidence="1" id="KW-0812">Transmembrane</keyword>
<evidence type="ECO:0000313" key="3">
    <source>
        <dbReference type="EMBL" id="PCD31443.1"/>
    </source>
</evidence>
<comment type="caution">
    <text evidence="3">The sequence shown here is derived from an EMBL/GenBank/DDBJ whole genome shotgun (WGS) entry which is preliminary data.</text>
</comment>
<accession>A0A2H3H102</accession>